<dbReference type="PROSITE" id="PS50022">
    <property type="entry name" value="FA58C_3"/>
    <property type="match status" value="2"/>
</dbReference>
<reference evidence="8 9" key="1">
    <citation type="submission" date="2007-03" db="EMBL/GenBank/DDBJ databases">
        <authorList>
            <person name="Fulton L."/>
            <person name="Clifton S."/>
            <person name="Fulton B."/>
            <person name="Xu J."/>
            <person name="Minx P."/>
            <person name="Pepin K.H."/>
            <person name="Johnson M."/>
            <person name="Thiruvilangam P."/>
            <person name="Bhonagiri V."/>
            <person name="Nash W.E."/>
            <person name="Mardis E.R."/>
            <person name="Wilson R.K."/>
        </authorList>
    </citation>
    <scope>NUCLEOTIDE SEQUENCE [LARGE SCALE GENOMIC DNA]</scope>
    <source>
        <strain evidence="8 9">ATCC 27756</strain>
    </source>
</reference>
<feature type="domain" description="F5/8 type C" evidence="7">
    <location>
        <begin position="27"/>
        <end position="192"/>
    </location>
</feature>
<keyword evidence="6" id="KW-0732">Signal</keyword>
<dbReference type="GO" id="GO:0004563">
    <property type="term" value="F:beta-N-acetylhexosaminidase activity"/>
    <property type="evidence" value="ECO:0007669"/>
    <property type="project" value="InterPro"/>
</dbReference>
<dbReference type="InterPro" id="IPR017853">
    <property type="entry name" value="GH"/>
</dbReference>
<reference evidence="8 9" key="2">
    <citation type="submission" date="2007-04" db="EMBL/GenBank/DDBJ databases">
        <title>Draft genome sequence of Ruminococcus torques (ATCC 27756).</title>
        <authorList>
            <person name="Sudarsanam P."/>
            <person name="Ley R."/>
            <person name="Guruge J."/>
            <person name="Turnbaugh P.J."/>
            <person name="Mahowald M."/>
            <person name="Liep D."/>
            <person name="Gordon J."/>
        </authorList>
    </citation>
    <scope>NUCLEOTIDE SEQUENCE [LARGE SCALE GENOMIC DNA]</scope>
    <source>
        <strain evidence="8 9">ATCC 27756</strain>
    </source>
</reference>
<dbReference type="InterPro" id="IPR029018">
    <property type="entry name" value="Hex-like_dom2"/>
</dbReference>
<dbReference type="PANTHER" id="PTHR43678:SF1">
    <property type="entry name" value="BETA-N-ACETYLHEXOSAMINIDASE"/>
    <property type="match status" value="1"/>
</dbReference>
<evidence type="ECO:0000313" key="8">
    <source>
        <dbReference type="EMBL" id="EDK23300.1"/>
    </source>
</evidence>
<dbReference type="InterPro" id="IPR044060">
    <property type="entry name" value="Bacterial_rp_domain"/>
</dbReference>
<dbReference type="Gene3D" id="3.20.20.80">
    <property type="entry name" value="Glycosidases"/>
    <property type="match status" value="1"/>
</dbReference>
<feature type="chain" id="PRO_5038497325" evidence="6">
    <location>
        <begin position="21"/>
        <end position="1848"/>
    </location>
</feature>
<dbReference type="PANTHER" id="PTHR43678">
    <property type="entry name" value="PUTATIVE (AFU_ORTHOLOGUE AFUA_2G00640)-RELATED"/>
    <property type="match status" value="1"/>
</dbReference>
<dbReference type="SUPFAM" id="SSF49785">
    <property type="entry name" value="Galactose-binding domain-like"/>
    <property type="match status" value="3"/>
</dbReference>
<dbReference type="InterPro" id="IPR008979">
    <property type="entry name" value="Galactose-bd-like_sf"/>
</dbReference>
<organism evidence="8 9">
    <name type="scientific">[Ruminococcus] torques ATCC 27756</name>
    <dbReference type="NCBI Taxonomy" id="411460"/>
    <lineage>
        <taxon>Bacteria</taxon>
        <taxon>Bacillati</taxon>
        <taxon>Bacillota</taxon>
        <taxon>Clostridia</taxon>
        <taxon>Lachnospirales</taxon>
        <taxon>Lachnospiraceae</taxon>
        <taxon>Mediterraneibacter</taxon>
    </lineage>
</organism>
<dbReference type="RefSeq" id="WP_004847598.1">
    <property type="nucleotide sequence ID" value="NZ_DS264366.1"/>
</dbReference>
<name>A5KQP0_9FIRM</name>
<feature type="signal peptide" evidence="6">
    <location>
        <begin position="1"/>
        <end position="20"/>
    </location>
</feature>
<dbReference type="Pfam" id="PF22633">
    <property type="entry name" value="F5_F8_type_C_2"/>
    <property type="match status" value="1"/>
</dbReference>
<feature type="region of interest" description="Disordered" evidence="5">
    <location>
        <begin position="1799"/>
        <end position="1825"/>
    </location>
</feature>
<dbReference type="InterPro" id="IPR052764">
    <property type="entry name" value="GH20_Enzymes"/>
</dbReference>
<evidence type="ECO:0000256" key="4">
    <source>
        <dbReference type="PIRSR" id="PIRSR625705-1"/>
    </source>
</evidence>
<feature type="compositionally biased region" description="Basic and acidic residues" evidence="5">
    <location>
        <begin position="1799"/>
        <end position="1815"/>
    </location>
</feature>
<dbReference type="PaxDb" id="411460-RUMTOR_02581"/>
<dbReference type="Pfam" id="PF02838">
    <property type="entry name" value="Glyco_hydro_20b"/>
    <property type="match status" value="1"/>
</dbReference>
<feature type="compositionally biased region" description="Low complexity" evidence="5">
    <location>
        <begin position="53"/>
        <end position="67"/>
    </location>
</feature>
<dbReference type="Gene3D" id="2.60.120.260">
    <property type="entry name" value="Galactose-binding domain-like"/>
    <property type="match status" value="3"/>
</dbReference>
<evidence type="ECO:0000256" key="1">
    <source>
        <dbReference type="ARBA" id="ARBA00006285"/>
    </source>
</evidence>
<dbReference type="EMBL" id="AAVP02000017">
    <property type="protein sequence ID" value="EDK23300.1"/>
    <property type="molecule type" value="Genomic_DNA"/>
</dbReference>
<dbReference type="Pfam" id="PF00728">
    <property type="entry name" value="Glyco_hydro_20"/>
    <property type="match status" value="1"/>
</dbReference>
<evidence type="ECO:0000256" key="5">
    <source>
        <dbReference type="SAM" id="MobiDB-lite"/>
    </source>
</evidence>
<evidence type="ECO:0000259" key="7">
    <source>
        <dbReference type="PROSITE" id="PS50022"/>
    </source>
</evidence>
<dbReference type="CAZy" id="GH20">
    <property type="family name" value="Glycoside Hydrolase Family 20"/>
</dbReference>
<sequence length="1848" mass="203896">MKKKVVSCLLAAAMVVSSGAAVPGFFFTPEKVQAEENDTKAEKENLALKGTAAASEAEADSTSAAKAIDGNKGTHWGTSQNKVTNEWIEVTLEKPTKVSEIKVFWERTGAAGNHQNNIKQWKVDVKTMSGEYKNIYQKTDEDTYAPSEQTITVAEDAQEVVTAVKITVNKADRGPDDFWSNIGLSEIEIYGEESDIEAAENKNHVNAAGVTAEASTTEASSLPVSNIKDGNNQTRWASDYSEASKQTVTVTFPKVTLVKELDFDLHTRDVAPMPSNVKSFDLVYADAAGTEHTVKISNAKSTESGKTGYVTNVQHIFETPVYMKSFKMTNFDLQIDIEGQNGYNNISILEVRAYSNDQSETPQGQTLDEVVASIKGTKIAKDVNEFTLPNVPDGFTIESNGADFEQIIGEADKETGKLPVVHPMTDKEVQISFNVTETKTGNVKNTGDLAFTVEGTKDTTKAKNAKPSVIPEIQEWFSESDQKVSVDTLTEVTYSDDSLKAIVDEFVSDYKDFTGKELKAGKSSEGKANAFNFKKAAPDELLGDEGYTMDIKSDRIDVQSVSVTGNMYGMQTILQMYKGSEDGGYSIGTMRDYPRYETRGFLLDVARKPVSLEMMKEITRTMRYYKMNDFQAHLSDNYIWLGEYGKNGTENNAFSAYEAFRLESGLTNEAGESPTAKDYSITKEQFKKFIADERAVGMNIVPEIDVPAHALSFTKIWPELKVSNKLHNNNPLIDHFDLTNDAAVTKIKEIFDDYTKGTNPTFDADTVVHIGADEFMADAKSYREFVNEIIPYVDKTNTVRMWGGLTQIKDNPPTEINKDAIDGVQINLWSKDWADGIDMYNMGYDLINTIDDHGYLVPDGSLTRKNAYGDLLDIGRIFKDFKVNNVRTKNGAYKAVPSGDDQMLGAAFALWSDNIDRKASGLSESDLYWRFFDAMPFYAEKTWAATGQEKGTSAKLTALAEKMGTGPNTNPYYQEEKKGEEYEKYEFADMKDSSENKRDLKEGKGAEVKDGVLNLGDEESYVTTPIEQLGNGNAISFDLELNKPSKPGDILFEADPAYGTHDIRVMENGKLGFTRELYDYYFDYELPVGKKVNLKIVSTQQKTELFADGRSVGTAVGKFVHNGQVKKEGIKNATFALPIERIGSKTNALAGKIDNVVVSAVNTEDKYNKKDWTITTDSEYSNNSATEGEVTKAFDGKADTKWHSEWQAGAGETNGRLHDGAPTGQGTVDTIFAQAKFDKGYEIDRIAFTPRQDQPSGYVTKADLYIQTEKDGEMKKVVTDAQFAADKTQKVFRFNKQTVYGFKFVAKASNDGWVAVSEFNVGDEIQVVESGKNTIFVNAEKGGKAEIVGAEAGKPFEVDKGAKVTVKATPDKDYHFVGWYHSSNAETPVSTDAEYEFTVSGNYALTAKFEKDNVTPPVETKDVTSIDKPEKVTVEEGTTFEDLKKDLPKTVTVHFGEGEKAETADVEVTWEKGEYKGEAEKTYTLSGTLGKLPENVTNTKNLKAEIEVEVTKKEVTPPVETKDVISVEKPEKVTVEEGTTFEDLKKDLPKIVTVHFGEGEKAETADVEVTWEKGEYKGEAEKTYTLSGTLGKLPENVTNTKNLKAEIEVEVTKKEVTPPVETKDVISVEKPEKVTVEEGTTFEDLKKDLPKIVTVHFGEGEKAETADVEVTWEKGEYKGEAEKTYTLSGTLGKLPENVTNTKNLKAEIKVEVTKKEVTPPVEKEEYTITVSVNDSKMGTVKLNPEKDSYKEGDVVTATAAAKEGYKFVNWTVDGKAVSDKAEFTFKVDRTLTLKANFEKAAENPNQEDPKDDDKAVQTGDTAGSPIVPIAGLALAAGAVMAAVRKKED</sequence>
<evidence type="ECO:0000256" key="2">
    <source>
        <dbReference type="ARBA" id="ARBA00022801"/>
    </source>
</evidence>
<evidence type="ECO:0000313" key="9">
    <source>
        <dbReference type="Proteomes" id="UP000003577"/>
    </source>
</evidence>
<dbReference type="CAZy" id="CBM32">
    <property type="family name" value="Carbohydrate-Binding Module Family 32"/>
</dbReference>
<dbReference type="GO" id="GO:0005975">
    <property type="term" value="P:carbohydrate metabolic process"/>
    <property type="evidence" value="ECO:0007669"/>
    <property type="project" value="InterPro"/>
</dbReference>
<dbReference type="HOGENOM" id="CLU_002275_2_0_9"/>
<dbReference type="InterPro" id="IPR015882">
    <property type="entry name" value="HEX_bac_N"/>
</dbReference>
<feature type="active site" description="Proton donor" evidence="4">
    <location>
        <position position="774"/>
    </location>
</feature>
<feature type="domain" description="F5/8 type C" evidence="7">
    <location>
        <begin position="193"/>
        <end position="356"/>
    </location>
</feature>
<feature type="region of interest" description="Disordered" evidence="5">
    <location>
        <begin position="53"/>
        <end position="79"/>
    </location>
</feature>
<accession>A5KQP0</accession>
<evidence type="ECO:0000256" key="3">
    <source>
        <dbReference type="ARBA" id="ARBA00023295"/>
    </source>
</evidence>
<proteinExistence type="inferred from homology"/>
<evidence type="ECO:0000256" key="6">
    <source>
        <dbReference type="SAM" id="SignalP"/>
    </source>
</evidence>
<dbReference type="Gene3D" id="3.30.379.10">
    <property type="entry name" value="Chitobiase/beta-hexosaminidase domain 2-like"/>
    <property type="match status" value="1"/>
</dbReference>
<comment type="caution">
    <text evidence="8">The sequence shown here is derived from an EMBL/GenBank/DDBJ whole genome shotgun (WGS) entry which is preliminary data.</text>
</comment>
<dbReference type="GeneID" id="97328172"/>
<dbReference type="InterPro" id="IPR000421">
    <property type="entry name" value="FA58C"/>
</dbReference>
<dbReference type="InterPro" id="IPR025705">
    <property type="entry name" value="Beta_hexosaminidase_sua/sub"/>
</dbReference>
<gene>
    <name evidence="8" type="ORF">RUMTOR_02581</name>
</gene>
<dbReference type="Pfam" id="PF18998">
    <property type="entry name" value="Flg_new_2"/>
    <property type="match status" value="2"/>
</dbReference>
<comment type="similarity">
    <text evidence="1">Belongs to the glycosyl hydrolase 20 family.</text>
</comment>
<dbReference type="PRINTS" id="PR00738">
    <property type="entry name" value="GLHYDRLASE20"/>
</dbReference>
<dbReference type="CDD" id="cd06564">
    <property type="entry name" value="GH20_DspB_LnbB-like"/>
    <property type="match status" value="1"/>
</dbReference>
<keyword evidence="3" id="KW-0326">Glycosidase</keyword>
<dbReference type="SUPFAM" id="SSF55545">
    <property type="entry name" value="beta-N-acetylhexosaminidase-like domain"/>
    <property type="match status" value="1"/>
</dbReference>
<dbReference type="InterPro" id="IPR015883">
    <property type="entry name" value="Glyco_hydro_20_cat"/>
</dbReference>
<dbReference type="Proteomes" id="UP000003577">
    <property type="component" value="Unassembled WGS sequence"/>
</dbReference>
<dbReference type="SUPFAM" id="SSF51445">
    <property type="entry name" value="(Trans)glycosidases"/>
    <property type="match status" value="1"/>
</dbReference>
<keyword evidence="2" id="KW-0378">Hydrolase</keyword>
<protein>
    <submittedName>
        <fullName evidence="8">Repeat protein</fullName>
    </submittedName>
</protein>